<proteinExistence type="inferred from homology"/>
<comment type="pathway">
    <text evidence="2">Carbohydrate biosynthesis; dTDP-L-rhamnose biosynthesis.</text>
</comment>
<comment type="function">
    <text evidence="2">Catalyzes the reduction of dTDP-6-deoxy-L-lyxo-4-hexulose to yield dTDP-L-rhamnose.</text>
</comment>
<organism evidence="4 5">
    <name type="scientific">Kineococcus glutinatus</name>
    <dbReference type="NCBI Taxonomy" id="1070872"/>
    <lineage>
        <taxon>Bacteria</taxon>
        <taxon>Bacillati</taxon>
        <taxon>Actinomycetota</taxon>
        <taxon>Actinomycetes</taxon>
        <taxon>Kineosporiales</taxon>
        <taxon>Kineosporiaceae</taxon>
        <taxon>Kineococcus</taxon>
    </lineage>
</organism>
<dbReference type="PANTHER" id="PTHR10491">
    <property type="entry name" value="DTDP-4-DEHYDRORHAMNOSE REDUCTASE"/>
    <property type="match status" value="1"/>
</dbReference>
<evidence type="ECO:0000313" key="5">
    <source>
        <dbReference type="Proteomes" id="UP001501195"/>
    </source>
</evidence>
<evidence type="ECO:0000256" key="2">
    <source>
        <dbReference type="RuleBase" id="RU364082"/>
    </source>
</evidence>
<dbReference type="Gene3D" id="3.40.50.720">
    <property type="entry name" value="NAD(P)-binding Rossmann-like Domain"/>
    <property type="match status" value="1"/>
</dbReference>
<sequence>MTRRWVVLGAGGMLGVDVVELLRRRGLEVVAAARGDVDVAVPGQVAEAVAGAAVVVNCAAWTAVDDAEQQEAAAFAVNARGAAVVAREAAAAGARLVHVSTDYVFDGTAHEPYPEDALPAPRSAYGRTKAAGEWAVRASCPDALVVRTAWLYGRHGGCFPRTIARLLAQRDTVSVVDDQVGSPTWTVDVAGQVLDLVTAGAPAGAYAATSAGRASWWEFARAVAVSLGLDPGRVAATDTAHFPRPAPRPAFSVLATGATSAAGVEPIGDWRSRWAAAAPEVLAADAGAR</sequence>
<comment type="similarity">
    <text evidence="1 2">Belongs to the dTDP-4-dehydrorhamnose reductase family.</text>
</comment>
<dbReference type="SUPFAM" id="SSF51735">
    <property type="entry name" value="NAD(P)-binding Rossmann-fold domains"/>
    <property type="match status" value="1"/>
</dbReference>
<evidence type="ECO:0000259" key="3">
    <source>
        <dbReference type="Pfam" id="PF04321"/>
    </source>
</evidence>
<dbReference type="PANTHER" id="PTHR10491:SF4">
    <property type="entry name" value="METHIONINE ADENOSYLTRANSFERASE 2 SUBUNIT BETA"/>
    <property type="match status" value="1"/>
</dbReference>
<dbReference type="EC" id="1.1.1.133" evidence="2"/>
<keyword evidence="5" id="KW-1185">Reference proteome</keyword>
<evidence type="ECO:0000313" key="4">
    <source>
        <dbReference type="EMBL" id="GAA4983591.1"/>
    </source>
</evidence>
<evidence type="ECO:0000256" key="1">
    <source>
        <dbReference type="ARBA" id="ARBA00010944"/>
    </source>
</evidence>
<keyword evidence="2" id="KW-0521">NADP</keyword>
<gene>
    <name evidence="4" type="primary">rfbD</name>
    <name evidence="4" type="ORF">GCM10023225_23610</name>
</gene>
<dbReference type="Gene3D" id="3.90.25.10">
    <property type="entry name" value="UDP-galactose 4-epimerase, domain 1"/>
    <property type="match status" value="1"/>
</dbReference>
<name>A0ABP9HZV0_9ACTN</name>
<dbReference type="InterPro" id="IPR005913">
    <property type="entry name" value="dTDP_dehydrorham_reduct"/>
</dbReference>
<dbReference type="NCBIfam" id="TIGR01214">
    <property type="entry name" value="rmlD"/>
    <property type="match status" value="1"/>
</dbReference>
<dbReference type="CDD" id="cd05254">
    <property type="entry name" value="dTDP_HR_like_SDR_e"/>
    <property type="match status" value="1"/>
</dbReference>
<dbReference type="InterPro" id="IPR036291">
    <property type="entry name" value="NAD(P)-bd_dom_sf"/>
</dbReference>
<dbReference type="InterPro" id="IPR029903">
    <property type="entry name" value="RmlD-like-bd"/>
</dbReference>
<dbReference type="RefSeq" id="WP_345712773.1">
    <property type="nucleotide sequence ID" value="NZ_BAABIL010000362.1"/>
</dbReference>
<comment type="caution">
    <text evidence="4">The sequence shown here is derived from an EMBL/GenBank/DDBJ whole genome shotgun (WGS) entry which is preliminary data.</text>
</comment>
<accession>A0ABP9HZV0</accession>
<reference evidence="5" key="1">
    <citation type="journal article" date="2019" name="Int. J. Syst. Evol. Microbiol.">
        <title>The Global Catalogue of Microorganisms (GCM) 10K type strain sequencing project: providing services to taxonomists for standard genome sequencing and annotation.</title>
        <authorList>
            <consortium name="The Broad Institute Genomics Platform"/>
            <consortium name="The Broad Institute Genome Sequencing Center for Infectious Disease"/>
            <person name="Wu L."/>
            <person name="Ma J."/>
        </authorList>
    </citation>
    <scope>NUCLEOTIDE SEQUENCE [LARGE SCALE GENOMIC DNA]</scope>
    <source>
        <strain evidence="5">JCM 18126</strain>
    </source>
</reference>
<keyword evidence="2" id="KW-0560">Oxidoreductase</keyword>
<protein>
    <recommendedName>
        <fullName evidence="2">dTDP-4-dehydrorhamnose reductase</fullName>
        <ecNumber evidence="2">1.1.1.133</ecNumber>
    </recommendedName>
</protein>
<dbReference type="Proteomes" id="UP001501195">
    <property type="component" value="Unassembled WGS sequence"/>
</dbReference>
<dbReference type="Pfam" id="PF04321">
    <property type="entry name" value="RmlD_sub_bind"/>
    <property type="match status" value="1"/>
</dbReference>
<feature type="domain" description="RmlD-like substrate binding" evidence="3">
    <location>
        <begin position="6"/>
        <end position="276"/>
    </location>
</feature>
<dbReference type="EMBL" id="BAABIL010000362">
    <property type="protein sequence ID" value="GAA4983591.1"/>
    <property type="molecule type" value="Genomic_DNA"/>
</dbReference>